<dbReference type="STRING" id="492660.SAMN05192566_2237"/>
<protein>
    <submittedName>
        <fullName evidence="2">Uncharacterized protein</fullName>
    </submittedName>
</protein>
<accession>A0A1G9E969</accession>
<organism evidence="2 3">
    <name type="scientific">Methylophilus rhizosphaerae</name>
    <dbReference type="NCBI Taxonomy" id="492660"/>
    <lineage>
        <taxon>Bacteria</taxon>
        <taxon>Pseudomonadati</taxon>
        <taxon>Pseudomonadota</taxon>
        <taxon>Betaproteobacteria</taxon>
        <taxon>Nitrosomonadales</taxon>
        <taxon>Methylophilaceae</taxon>
        <taxon>Methylophilus</taxon>
    </lineage>
</organism>
<feature type="region of interest" description="Disordered" evidence="1">
    <location>
        <begin position="1"/>
        <end position="39"/>
    </location>
</feature>
<sequence length="56" mass="6141">MNYWLARPMSNEPKVTKPTPYINPAPGATPNHRLVSNTDNSGVKYDIVASNAKLPC</sequence>
<proteinExistence type="predicted"/>
<dbReference type="EMBL" id="FNFX01000004">
    <property type="protein sequence ID" value="SDK72628.1"/>
    <property type="molecule type" value="Genomic_DNA"/>
</dbReference>
<reference evidence="3" key="1">
    <citation type="submission" date="2016-10" db="EMBL/GenBank/DDBJ databases">
        <authorList>
            <person name="Varghese N."/>
            <person name="Submissions S."/>
        </authorList>
    </citation>
    <scope>NUCLEOTIDE SEQUENCE [LARGE SCALE GENOMIC DNA]</scope>
    <source>
        <strain evidence="3">CBMB127</strain>
    </source>
</reference>
<name>A0A1G9E969_9PROT</name>
<evidence type="ECO:0000256" key="1">
    <source>
        <dbReference type="SAM" id="MobiDB-lite"/>
    </source>
</evidence>
<dbReference type="Proteomes" id="UP000198629">
    <property type="component" value="Unassembled WGS sequence"/>
</dbReference>
<gene>
    <name evidence="2" type="ORF">SAMN05192566_2237</name>
</gene>
<evidence type="ECO:0000313" key="2">
    <source>
        <dbReference type="EMBL" id="SDK72628.1"/>
    </source>
</evidence>
<dbReference type="AlphaFoldDB" id="A0A1G9E969"/>
<evidence type="ECO:0000313" key="3">
    <source>
        <dbReference type="Proteomes" id="UP000198629"/>
    </source>
</evidence>
<keyword evidence="3" id="KW-1185">Reference proteome</keyword>